<sequence>MELFRITRAEYQNDLSGIGAYYHGGRWNTPQNAMLYTSSRRSLAMLEIIVHWQQPIPPKGYVVVVLFVPDSVSVKNLSYPVPDWYEDQQWSKEVGDLWLQSNESLLMSVPSAIVPAERNYLINPTHPEASLMKVIHLEPFQFDKRLF</sequence>
<dbReference type="AlphaFoldDB" id="A0A1H6V831"/>
<organism evidence="2 3">
    <name type="scientific">Dyadobacter koreensis</name>
    <dbReference type="NCBI Taxonomy" id="408657"/>
    <lineage>
        <taxon>Bacteria</taxon>
        <taxon>Pseudomonadati</taxon>
        <taxon>Bacteroidota</taxon>
        <taxon>Cytophagia</taxon>
        <taxon>Cytophagales</taxon>
        <taxon>Spirosomataceae</taxon>
        <taxon>Dyadobacter</taxon>
    </lineage>
</organism>
<feature type="domain" description="RES" evidence="1">
    <location>
        <begin position="14"/>
        <end position="136"/>
    </location>
</feature>
<gene>
    <name evidence="2" type="ORF">SAMN04487995_2775</name>
</gene>
<evidence type="ECO:0000313" key="3">
    <source>
        <dbReference type="Proteomes" id="UP000199532"/>
    </source>
</evidence>
<accession>A0A1H6V831</accession>
<dbReference type="EMBL" id="FNXY01000004">
    <property type="protein sequence ID" value="SEI96445.1"/>
    <property type="molecule type" value="Genomic_DNA"/>
</dbReference>
<dbReference type="STRING" id="408657.SAMN04487995_2775"/>
<evidence type="ECO:0000313" key="2">
    <source>
        <dbReference type="EMBL" id="SEI96445.1"/>
    </source>
</evidence>
<reference evidence="2 3" key="1">
    <citation type="submission" date="2016-10" db="EMBL/GenBank/DDBJ databases">
        <authorList>
            <person name="de Groot N.N."/>
        </authorList>
    </citation>
    <scope>NUCLEOTIDE SEQUENCE [LARGE SCALE GENOMIC DNA]</scope>
    <source>
        <strain evidence="2 3">DSM 19938</strain>
    </source>
</reference>
<keyword evidence="3" id="KW-1185">Reference proteome</keyword>
<dbReference type="RefSeq" id="WP_090335753.1">
    <property type="nucleotide sequence ID" value="NZ_FNXY01000004.1"/>
</dbReference>
<name>A0A1H6V831_9BACT</name>
<proteinExistence type="predicted"/>
<dbReference type="Proteomes" id="UP000199532">
    <property type="component" value="Unassembled WGS sequence"/>
</dbReference>
<dbReference type="Pfam" id="PF08808">
    <property type="entry name" value="RES"/>
    <property type="match status" value="1"/>
</dbReference>
<dbReference type="SMART" id="SM00953">
    <property type="entry name" value="RES"/>
    <property type="match status" value="1"/>
</dbReference>
<evidence type="ECO:0000259" key="1">
    <source>
        <dbReference type="SMART" id="SM00953"/>
    </source>
</evidence>
<protein>
    <submittedName>
        <fullName evidence="2">RES domain-containing protein</fullName>
    </submittedName>
</protein>
<dbReference type="InterPro" id="IPR014914">
    <property type="entry name" value="RES_dom"/>
</dbReference>
<dbReference type="OrthoDB" id="9789501at2"/>